<proteinExistence type="predicted"/>
<protein>
    <submittedName>
        <fullName evidence="1">Uncharacterized protein</fullName>
    </submittedName>
</protein>
<sequence length="118" mass="12647">MSKKPKTVILHVLNCNGVLLTVPRGEYAKTEFLTRKKRALPNGFDEAVVKFETELAALTGGEPLTPETWGGKGRLRLQANLKAAAAVLMTFGVSEFPVPEDQEARARALAGQGEPASA</sequence>
<evidence type="ECO:0000313" key="2">
    <source>
        <dbReference type="Proteomes" id="UP000244224"/>
    </source>
</evidence>
<dbReference type="Proteomes" id="UP000244224">
    <property type="component" value="Unassembled WGS sequence"/>
</dbReference>
<comment type="caution">
    <text evidence="1">The sequence shown here is derived from an EMBL/GenBank/DDBJ whole genome shotgun (WGS) entry which is preliminary data.</text>
</comment>
<name>A0A2T6B8R3_9RHOB</name>
<accession>A0A2T6B8R3</accession>
<dbReference type="RefSeq" id="WP_108127872.1">
    <property type="nucleotide sequence ID" value="NZ_QBKP01000002.1"/>
</dbReference>
<organism evidence="1 2">
    <name type="scientific">Gemmobacter caeni</name>
    <dbReference type="NCBI Taxonomy" id="589035"/>
    <lineage>
        <taxon>Bacteria</taxon>
        <taxon>Pseudomonadati</taxon>
        <taxon>Pseudomonadota</taxon>
        <taxon>Alphaproteobacteria</taxon>
        <taxon>Rhodobacterales</taxon>
        <taxon>Paracoccaceae</taxon>
        <taxon>Gemmobacter</taxon>
    </lineage>
</organism>
<reference evidence="1 2" key="1">
    <citation type="submission" date="2018-04" db="EMBL/GenBank/DDBJ databases">
        <title>Genomic Encyclopedia of Archaeal and Bacterial Type Strains, Phase II (KMG-II): from individual species to whole genera.</title>
        <authorList>
            <person name="Goeker M."/>
        </authorList>
    </citation>
    <scope>NUCLEOTIDE SEQUENCE [LARGE SCALE GENOMIC DNA]</scope>
    <source>
        <strain evidence="1 2">DSM 21823</strain>
    </source>
</reference>
<evidence type="ECO:0000313" key="1">
    <source>
        <dbReference type="EMBL" id="PTX52449.1"/>
    </source>
</evidence>
<gene>
    <name evidence="1" type="ORF">C8N34_102229</name>
</gene>
<keyword evidence="2" id="KW-1185">Reference proteome</keyword>
<dbReference type="EMBL" id="QBKP01000002">
    <property type="protein sequence ID" value="PTX52449.1"/>
    <property type="molecule type" value="Genomic_DNA"/>
</dbReference>
<dbReference type="AlphaFoldDB" id="A0A2T6B8R3"/>